<organism evidence="4 5">
    <name type="scientific">Anoxybacteroides rupiense</name>
    <dbReference type="NCBI Taxonomy" id="311460"/>
    <lineage>
        <taxon>Bacteria</taxon>
        <taxon>Bacillati</taxon>
        <taxon>Bacillota</taxon>
        <taxon>Bacilli</taxon>
        <taxon>Bacillales</taxon>
        <taxon>Anoxybacillaceae</taxon>
        <taxon>Anoxybacteroides</taxon>
    </lineage>
</organism>
<gene>
    <name evidence="4" type="primary">cwlD</name>
    <name evidence="4" type="ORF">P9850_12930</name>
</gene>
<dbReference type="SMART" id="SM00646">
    <property type="entry name" value="Ami_3"/>
    <property type="match status" value="1"/>
</dbReference>
<keyword evidence="2" id="KW-1133">Transmembrane helix</keyword>
<dbReference type="SUPFAM" id="SSF53187">
    <property type="entry name" value="Zn-dependent exopeptidases"/>
    <property type="match status" value="1"/>
</dbReference>
<dbReference type="PANTHER" id="PTHR30404:SF0">
    <property type="entry name" value="N-ACETYLMURAMOYL-L-ALANINE AMIDASE AMIC"/>
    <property type="match status" value="1"/>
</dbReference>
<dbReference type="Pfam" id="PF01520">
    <property type="entry name" value="Amidase_3"/>
    <property type="match status" value="1"/>
</dbReference>
<proteinExistence type="predicted"/>
<dbReference type="GO" id="GO:0008745">
    <property type="term" value="F:N-acetylmuramoyl-L-alanine amidase activity"/>
    <property type="evidence" value="ECO:0007669"/>
    <property type="project" value="UniProtKB-EC"/>
</dbReference>
<dbReference type="NCBIfam" id="TIGR02883">
    <property type="entry name" value="spore_cwlD"/>
    <property type="match status" value="1"/>
</dbReference>
<dbReference type="Proteomes" id="UP001339962">
    <property type="component" value="Unassembled WGS sequence"/>
</dbReference>
<keyword evidence="2" id="KW-0812">Transmembrane</keyword>
<evidence type="ECO:0000259" key="3">
    <source>
        <dbReference type="SMART" id="SM00646"/>
    </source>
</evidence>
<dbReference type="InterPro" id="IPR014234">
    <property type="entry name" value="Spore_CwlD"/>
</dbReference>
<sequence>MKRKRMLWMIGASIVLFAIIFQYVILDVHSMKSWNLPLSGRIIILDPGHGGPDGGAVGGGKVLEKDIALDVAKKLRDYLQQQGALVLLTREDDRDLAAEDTKGYSRRKAEDLKKRVQMINESEADLFISIHLNAIPSPKWKGAQTFYYGTYIENERVAKFIQAELRRNLENTDRSAKILDTVYLLKYAKKPGALVEVGFLSNPEERELLNSDPYQTKLAASIYKGVLRYFSNEKTPPD</sequence>
<name>A0ABD5IZC5_9BACL</name>
<dbReference type="AlphaFoldDB" id="A0ABD5IZC5"/>
<dbReference type="CDD" id="cd02696">
    <property type="entry name" value="MurNAc-LAA"/>
    <property type="match status" value="1"/>
</dbReference>
<evidence type="ECO:0000256" key="2">
    <source>
        <dbReference type="SAM" id="Phobius"/>
    </source>
</evidence>
<keyword evidence="2" id="KW-0472">Membrane</keyword>
<reference evidence="4 5" key="1">
    <citation type="submission" date="2023-03" db="EMBL/GenBank/DDBJ databases">
        <title>Bacillus Genome Sequencing.</title>
        <authorList>
            <person name="Dunlap C."/>
        </authorList>
    </citation>
    <scope>NUCLEOTIDE SEQUENCE [LARGE SCALE GENOMIC DNA]</scope>
    <source>
        <strain evidence="4 5">NRS-38</strain>
    </source>
</reference>
<dbReference type="Gene3D" id="3.40.630.40">
    <property type="entry name" value="Zn-dependent exopeptidases"/>
    <property type="match status" value="1"/>
</dbReference>
<evidence type="ECO:0000313" key="4">
    <source>
        <dbReference type="EMBL" id="MED5052716.1"/>
    </source>
</evidence>
<feature type="transmembrane region" description="Helical" evidence="2">
    <location>
        <begin position="7"/>
        <end position="26"/>
    </location>
</feature>
<dbReference type="EC" id="3.5.1.28" evidence="4"/>
<dbReference type="PANTHER" id="PTHR30404">
    <property type="entry name" value="N-ACETYLMURAMOYL-L-ALANINE AMIDASE"/>
    <property type="match status" value="1"/>
</dbReference>
<dbReference type="InterPro" id="IPR050695">
    <property type="entry name" value="N-acetylmuramoyl_amidase_3"/>
</dbReference>
<protein>
    <submittedName>
        <fullName evidence="4">N-acetylmuramoyl-L-alanine amidase CwlD</fullName>
        <ecNumber evidence="4">3.5.1.28</ecNumber>
    </submittedName>
</protein>
<evidence type="ECO:0000256" key="1">
    <source>
        <dbReference type="ARBA" id="ARBA00022801"/>
    </source>
</evidence>
<accession>A0ABD5IZC5</accession>
<evidence type="ECO:0000313" key="5">
    <source>
        <dbReference type="Proteomes" id="UP001339962"/>
    </source>
</evidence>
<keyword evidence="1 4" id="KW-0378">Hydrolase</keyword>
<comment type="caution">
    <text evidence="4">The sequence shown here is derived from an EMBL/GenBank/DDBJ whole genome shotgun (WGS) entry which is preliminary data.</text>
</comment>
<feature type="domain" description="MurNAc-LAA" evidence="3">
    <location>
        <begin position="116"/>
        <end position="227"/>
    </location>
</feature>
<dbReference type="EMBL" id="JARTLI010000031">
    <property type="protein sequence ID" value="MED5052716.1"/>
    <property type="molecule type" value="Genomic_DNA"/>
</dbReference>
<dbReference type="InterPro" id="IPR002508">
    <property type="entry name" value="MurNAc-LAA_cat"/>
</dbReference>